<feature type="transmembrane region" description="Helical" evidence="1">
    <location>
        <begin position="70"/>
        <end position="90"/>
    </location>
</feature>
<evidence type="ECO:0000313" key="3">
    <source>
        <dbReference type="Proteomes" id="UP000003964"/>
    </source>
</evidence>
<feature type="transmembrane region" description="Helical" evidence="1">
    <location>
        <begin position="12"/>
        <end position="32"/>
    </location>
</feature>
<gene>
    <name evidence="2" type="ORF">HMPREF0400_02020</name>
</gene>
<keyword evidence="1" id="KW-1133">Transmembrane helix</keyword>
<protein>
    <submittedName>
        <fullName evidence="2">Integral membrane protein, YGGT family</fullName>
    </submittedName>
</protein>
<evidence type="ECO:0000256" key="1">
    <source>
        <dbReference type="SAM" id="Phobius"/>
    </source>
</evidence>
<dbReference type="Pfam" id="PF02325">
    <property type="entry name" value="CCB3_YggT"/>
    <property type="match status" value="1"/>
</dbReference>
<dbReference type="InterPro" id="IPR003425">
    <property type="entry name" value="CCB3/YggT"/>
</dbReference>
<organism evidence="2 3">
    <name type="scientific">Fusobacterium periodonticum 1_1_41FAA</name>
    <dbReference type="NCBI Taxonomy" id="469621"/>
    <lineage>
        <taxon>Bacteria</taxon>
        <taxon>Fusobacteriati</taxon>
        <taxon>Fusobacteriota</taxon>
        <taxon>Fusobacteriia</taxon>
        <taxon>Fusobacteriales</taxon>
        <taxon>Fusobacteriaceae</taxon>
        <taxon>Fusobacterium</taxon>
    </lineage>
</organism>
<dbReference type="AlphaFoldDB" id="D6LJI8"/>
<evidence type="ECO:0000313" key="2">
    <source>
        <dbReference type="EMBL" id="EFG27613.2"/>
    </source>
</evidence>
<sequence length="92" mass="10910">MPLLTYSLITILNRMLLFVYILIMVRIFLPFLPIDDKYIDFIYDLTDPILKPFRDFFDKFVDLPVDFSPMLLILTLGVIQKILVKIIIALTW</sequence>
<dbReference type="Proteomes" id="UP000003964">
    <property type="component" value="Unassembled WGS sequence"/>
</dbReference>
<keyword evidence="1" id="KW-0472">Membrane</keyword>
<name>D6LJI8_9FUSO</name>
<dbReference type="EMBL" id="GG770385">
    <property type="protein sequence ID" value="EFG27613.2"/>
    <property type="molecule type" value="Genomic_DNA"/>
</dbReference>
<dbReference type="GO" id="GO:0016020">
    <property type="term" value="C:membrane"/>
    <property type="evidence" value="ECO:0007669"/>
    <property type="project" value="InterPro"/>
</dbReference>
<keyword evidence="1" id="KW-0812">Transmembrane</keyword>
<reference evidence="2 3" key="1">
    <citation type="submission" date="2010-03" db="EMBL/GenBank/DDBJ databases">
        <title>The Genome Sequence of Fusobacterium sp. 1_1_41FAA.</title>
        <authorList>
            <consortium name="The Broad Institute Genome Sequencing Platform"/>
            <person name="Ward D."/>
            <person name="Earl A."/>
            <person name="Feldgarden M."/>
            <person name="Gevers D."/>
            <person name="Young S.K."/>
            <person name="Zeng Q."/>
            <person name="Koehrsen M."/>
            <person name="Alvarado L."/>
            <person name="Berlin A."/>
            <person name="Borenstein D."/>
            <person name="Chapman S."/>
            <person name="Chen Z."/>
            <person name="Engels R."/>
            <person name="Freedman E."/>
            <person name="Gellesch M."/>
            <person name="Goldberg J."/>
            <person name="Griggs A."/>
            <person name="Gujja S."/>
            <person name="Heilman E."/>
            <person name="Heiman D."/>
            <person name="Hepburn T."/>
            <person name="Howarth C."/>
            <person name="Jen D."/>
            <person name="Larson L."/>
            <person name="Mehta T."/>
            <person name="Park D."/>
            <person name="Pearson M."/>
            <person name="Richards J."/>
            <person name="Roberts A."/>
            <person name="Saif S."/>
            <person name="Shea T."/>
            <person name="Shenoy N."/>
            <person name="Sisk P."/>
            <person name="Stolte C."/>
            <person name="Sykes S."/>
            <person name="Walk T."/>
            <person name="White J."/>
            <person name="Yandava C."/>
            <person name="Strauss J.C."/>
            <person name="Ambrose C.E."/>
            <person name="Allen-Vercoe E."/>
            <person name="Haas B."/>
            <person name="Henn M.R."/>
            <person name="Nusbaum C."/>
            <person name="Birren B."/>
        </authorList>
    </citation>
    <scope>NUCLEOTIDE SEQUENCE [LARGE SCALE GENOMIC DNA]</scope>
    <source>
        <strain evidence="2 3">1_1_41FAA</strain>
    </source>
</reference>
<dbReference type="RefSeq" id="WP_008821891.1">
    <property type="nucleotide sequence ID" value="NZ_GG770385.1"/>
</dbReference>
<accession>D6LJI8</accession>
<proteinExistence type="predicted"/>